<dbReference type="Pfam" id="PF02397">
    <property type="entry name" value="Bac_transf"/>
    <property type="match status" value="1"/>
</dbReference>
<dbReference type="PANTHER" id="PTHR30576">
    <property type="entry name" value="COLANIC BIOSYNTHESIS UDP-GLUCOSE LIPID CARRIER TRANSFERASE"/>
    <property type="match status" value="1"/>
</dbReference>
<accession>A0A2M8KR02</accession>
<protein>
    <recommendedName>
        <fullName evidence="3">Bacterial sugar transferase domain-containing protein</fullName>
    </recommendedName>
</protein>
<proteinExistence type="inferred from homology"/>
<evidence type="ECO:0000256" key="2">
    <source>
        <dbReference type="SAM" id="Phobius"/>
    </source>
</evidence>
<dbReference type="AlphaFoldDB" id="A0A2M8KR02"/>
<evidence type="ECO:0000259" key="3">
    <source>
        <dbReference type="Pfam" id="PF02397"/>
    </source>
</evidence>
<comment type="caution">
    <text evidence="4">The sequence shown here is derived from an EMBL/GenBank/DDBJ whole genome shotgun (WGS) entry which is preliminary data.</text>
</comment>
<feature type="domain" description="Bacterial sugar transferase" evidence="3">
    <location>
        <begin position="17"/>
        <end position="216"/>
    </location>
</feature>
<dbReference type="Proteomes" id="UP000229554">
    <property type="component" value="Unassembled WGS sequence"/>
</dbReference>
<dbReference type="PANTHER" id="PTHR30576:SF0">
    <property type="entry name" value="UNDECAPRENYL-PHOSPHATE N-ACETYLGALACTOSAMINYL 1-PHOSPHATE TRANSFERASE-RELATED"/>
    <property type="match status" value="1"/>
</dbReference>
<feature type="transmembrane region" description="Helical" evidence="2">
    <location>
        <begin position="22"/>
        <end position="43"/>
    </location>
</feature>
<evidence type="ECO:0000313" key="5">
    <source>
        <dbReference type="Proteomes" id="UP000229554"/>
    </source>
</evidence>
<gene>
    <name evidence="4" type="ORF">COU88_05525</name>
</gene>
<organism evidence="4 5">
    <name type="scientific">Candidatus Roizmanbacteria bacterium CG10_big_fil_rev_8_21_14_0_10_39_6</name>
    <dbReference type="NCBI Taxonomy" id="1974853"/>
    <lineage>
        <taxon>Bacteria</taxon>
        <taxon>Candidatus Roizmaniibacteriota</taxon>
    </lineage>
</organism>
<sequence>MPIGTLLNGAQYNDFTKRVMDVVVAVFLLVLFSPIMILVACAIKLNSSGPIFADTPERVGTKGKKFRMYKFRSMIQNAHRILREDPRFKRLYEEYKKSSYKLHDDPRITSVGRFIRKHSLDEMPQIINVLKGEMSIVGPRAYYPDEIEEQLKKHPEAHQFLTEALQVRPGITGYWQVSGRSEVHFRNRIIMDASYVKKISLWYDIQIMILTPWTMISGKGAV</sequence>
<keyword evidence="2" id="KW-0472">Membrane</keyword>
<keyword evidence="2" id="KW-1133">Transmembrane helix</keyword>
<dbReference type="EMBL" id="PFED01000223">
    <property type="protein sequence ID" value="PJE62338.1"/>
    <property type="molecule type" value="Genomic_DNA"/>
</dbReference>
<name>A0A2M8KR02_9BACT</name>
<evidence type="ECO:0000313" key="4">
    <source>
        <dbReference type="EMBL" id="PJE62338.1"/>
    </source>
</evidence>
<dbReference type="InterPro" id="IPR003362">
    <property type="entry name" value="Bact_transf"/>
</dbReference>
<evidence type="ECO:0000256" key="1">
    <source>
        <dbReference type="ARBA" id="ARBA00006464"/>
    </source>
</evidence>
<dbReference type="GO" id="GO:0016780">
    <property type="term" value="F:phosphotransferase activity, for other substituted phosphate groups"/>
    <property type="evidence" value="ECO:0007669"/>
    <property type="project" value="TreeGrafter"/>
</dbReference>
<reference evidence="5" key="1">
    <citation type="submission" date="2017-09" db="EMBL/GenBank/DDBJ databases">
        <title>Depth-based differentiation of microbial function through sediment-hosted aquifers and enrichment of novel symbionts in the deep terrestrial subsurface.</title>
        <authorList>
            <person name="Probst A.J."/>
            <person name="Ladd B."/>
            <person name="Jarett J.K."/>
            <person name="Geller-Mcgrath D.E."/>
            <person name="Sieber C.M.K."/>
            <person name="Emerson J.B."/>
            <person name="Anantharaman K."/>
            <person name="Thomas B.C."/>
            <person name="Malmstrom R."/>
            <person name="Stieglmeier M."/>
            <person name="Klingl A."/>
            <person name="Woyke T."/>
            <person name="Ryan C.M."/>
            <person name="Banfield J.F."/>
        </authorList>
    </citation>
    <scope>NUCLEOTIDE SEQUENCE [LARGE SCALE GENOMIC DNA]</scope>
</reference>
<keyword evidence="2" id="KW-0812">Transmembrane</keyword>
<comment type="similarity">
    <text evidence="1">Belongs to the bacterial sugar transferase family.</text>
</comment>